<evidence type="ECO:0000313" key="3">
    <source>
        <dbReference type="Proteomes" id="UP001597221"/>
    </source>
</evidence>
<dbReference type="PANTHER" id="PTHR38441">
    <property type="entry name" value="INTEGRAL MEMBRANE PROTEIN-RELATED"/>
    <property type="match status" value="1"/>
</dbReference>
<dbReference type="PANTHER" id="PTHR38441:SF1">
    <property type="entry name" value="MEMBRANE PROTEIN"/>
    <property type="match status" value="1"/>
</dbReference>
<sequence>MKETYQELMRKKKRFIIVAIIFAFLFYFMLPISLSLFPEKMNQTSFIPGVSWAWVYAFLQFIMIWLLGFIYHQKSKKLDEVIEQMIQEE</sequence>
<keyword evidence="1" id="KW-1133">Transmembrane helix</keyword>
<organism evidence="2 3">
    <name type="scientific">Oceanobacillus luteolus</name>
    <dbReference type="NCBI Taxonomy" id="1274358"/>
    <lineage>
        <taxon>Bacteria</taxon>
        <taxon>Bacillati</taxon>
        <taxon>Bacillota</taxon>
        <taxon>Bacilli</taxon>
        <taxon>Bacillales</taxon>
        <taxon>Bacillaceae</taxon>
        <taxon>Oceanobacillus</taxon>
    </lineage>
</organism>
<proteinExistence type="predicted"/>
<dbReference type="Proteomes" id="UP001597221">
    <property type="component" value="Unassembled WGS sequence"/>
</dbReference>
<evidence type="ECO:0000313" key="2">
    <source>
        <dbReference type="EMBL" id="MFD1607061.1"/>
    </source>
</evidence>
<protein>
    <submittedName>
        <fullName evidence="2">DUF485 domain-containing protein</fullName>
    </submittedName>
</protein>
<dbReference type="InterPro" id="IPR007436">
    <property type="entry name" value="DUF485"/>
</dbReference>
<accession>A0ABW4HNK2</accession>
<feature type="transmembrane region" description="Helical" evidence="1">
    <location>
        <begin position="15"/>
        <end position="37"/>
    </location>
</feature>
<dbReference type="RefSeq" id="WP_251512027.1">
    <property type="nucleotide sequence ID" value="NZ_JAMBON010000003.1"/>
</dbReference>
<feature type="transmembrane region" description="Helical" evidence="1">
    <location>
        <begin position="49"/>
        <end position="71"/>
    </location>
</feature>
<name>A0ABW4HNK2_9BACI</name>
<keyword evidence="1" id="KW-0812">Transmembrane</keyword>
<keyword evidence="1" id="KW-0472">Membrane</keyword>
<dbReference type="EMBL" id="JBHUDE010000018">
    <property type="protein sequence ID" value="MFD1607061.1"/>
    <property type="molecule type" value="Genomic_DNA"/>
</dbReference>
<gene>
    <name evidence="2" type="ORF">ACFSBH_05275</name>
</gene>
<comment type="caution">
    <text evidence="2">The sequence shown here is derived from an EMBL/GenBank/DDBJ whole genome shotgun (WGS) entry which is preliminary data.</text>
</comment>
<evidence type="ECO:0000256" key="1">
    <source>
        <dbReference type="SAM" id="Phobius"/>
    </source>
</evidence>
<keyword evidence="3" id="KW-1185">Reference proteome</keyword>
<reference evidence="3" key="1">
    <citation type="journal article" date="2019" name="Int. J. Syst. Evol. Microbiol.">
        <title>The Global Catalogue of Microorganisms (GCM) 10K type strain sequencing project: providing services to taxonomists for standard genome sequencing and annotation.</title>
        <authorList>
            <consortium name="The Broad Institute Genomics Platform"/>
            <consortium name="The Broad Institute Genome Sequencing Center for Infectious Disease"/>
            <person name="Wu L."/>
            <person name="Ma J."/>
        </authorList>
    </citation>
    <scope>NUCLEOTIDE SEQUENCE [LARGE SCALE GENOMIC DNA]</scope>
    <source>
        <strain evidence="3">CGMCC 1.12376</strain>
    </source>
</reference>
<dbReference type="Pfam" id="PF04341">
    <property type="entry name" value="DUF485"/>
    <property type="match status" value="1"/>
</dbReference>